<keyword evidence="2" id="KW-1185">Reference proteome</keyword>
<evidence type="ECO:0000313" key="1">
    <source>
        <dbReference type="EMBL" id="BCS97023.1"/>
    </source>
</evidence>
<evidence type="ECO:0008006" key="3">
    <source>
        <dbReference type="Google" id="ProtNLM"/>
    </source>
</evidence>
<dbReference type="Proteomes" id="UP001320148">
    <property type="component" value="Chromosome"/>
</dbReference>
<dbReference type="EMBL" id="AP024488">
    <property type="protein sequence ID" value="BCS97023.1"/>
    <property type="molecule type" value="Genomic_DNA"/>
</dbReference>
<proteinExistence type="predicted"/>
<dbReference type="Pfam" id="PF10043">
    <property type="entry name" value="DUF2279"/>
    <property type="match status" value="1"/>
</dbReference>
<dbReference type="RefSeq" id="WP_236888454.1">
    <property type="nucleotide sequence ID" value="NZ_AP024488.1"/>
</dbReference>
<evidence type="ECO:0000313" key="2">
    <source>
        <dbReference type="Proteomes" id="UP001320148"/>
    </source>
</evidence>
<name>A0ABM7PIF4_9BACT</name>
<accession>A0ABM7PIF4</accession>
<reference evidence="1 2" key="1">
    <citation type="submission" date="2021-02" db="EMBL/GenBank/DDBJ databases">
        <title>Complete genome of Desulfoluna sp. strain ASN36.</title>
        <authorList>
            <person name="Takahashi A."/>
            <person name="Kojima H."/>
            <person name="Fukui M."/>
        </authorList>
    </citation>
    <scope>NUCLEOTIDE SEQUENCE [LARGE SCALE GENOMIC DNA]</scope>
    <source>
        <strain evidence="1 2">ASN36</strain>
    </source>
</reference>
<organism evidence="1 2">
    <name type="scientific">Desulfoluna limicola</name>
    <dbReference type="NCBI Taxonomy" id="2810562"/>
    <lineage>
        <taxon>Bacteria</taxon>
        <taxon>Pseudomonadati</taxon>
        <taxon>Thermodesulfobacteriota</taxon>
        <taxon>Desulfobacteria</taxon>
        <taxon>Desulfobacterales</taxon>
        <taxon>Desulfolunaceae</taxon>
        <taxon>Desulfoluna</taxon>
    </lineage>
</organism>
<dbReference type="InterPro" id="IPR018736">
    <property type="entry name" value="DUF2279_periplasmic_lipo"/>
</dbReference>
<gene>
    <name evidence="1" type="ORF">DSLASN_26550</name>
</gene>
<sequence length="273" mass="30765">MKALRTDIIVAAVACLLAILSPFYPCSGFALGMDKSQKLFAVNAGGVLFITGWGIANWDYGQETPRASREGWFGQETNTGGADKLGHFYTTYVLSHGMTHLCDTWGYSETQAPLYGSLSAFGLMGFMEFGDAFSSYGFSHEDFIMNTAGASLGYLTKRYPKISEKLDFRLEYTPSFDEPDLLTDYENMKFLTALKFDGFRVLQTGIWQYLELHVGYYTRGYDDDDSDPRRYLYGGLGVNLSRIFRQNDFPKTSTTLRYLQIPNTDIQVRSSPL</sequence>
<protein>
    <recommendedName>
        <fullName evidence="3">DUF2279 domain-containing protein</fullName>
    </recommendedName>
</protein>